<dbReference type="InterPro" id="IPR036693">
    <property type="entry name" value="TF_LuxR_autoind-bd_dom_sf"/>
</dbReference>
<dbReference type="Pfam" id="PF00196">
    <property type="entry name" value="GerE"/>
    <property type="match status" value="1"/>
</dbReference>
<dbReference type="Pfam" id="PF03472">
    <property type="entry name" value="Autoind_bind"/>
    <property type="match status" value="1"/>
</dbReference>
<dbReference type="OrthoDB" id="9803630at2"/>
<name>A0A1H8X104_9BRAD</name>
<proteinExistence type="predicted"/>
<keyword evidence="1" id="KW-0805">Transcription regulation</keyword>
<keyword evidence="6" id="KW-1185">Reference proteome</keyword>
<evidence type="ECO:0000313" key="5">
    <source>
        <dbReference type="EMBL" id="SEP33574.1"/>
    </source>
</evidence>
<dbReference type="Gene3D" id="3.30.450.80">
    <property type="entry name" value="Transcription factor LuxR-like, autoinducer-binding domain"/>
    <property type="match status" value="1"/>
</dbReference>
<accession>A0A1H8X104</accession>
<dbReference type="InterPro" id="IPR036388">
    <property type="entry name" value="WH-like_DNA-bd_sf"/>
</dbReference>
<dbReference type="SUPFAM" id="SSF75516">
    <property type="entry name" value="Pheromone-binding domain of LuxR-like quorum-sensing transcription factors"/>
    <property type="match status" value="1"/>
</dbReference>
<dbReference type="SUPFAM" id="SSF46894">
    <property type="entry name" value="C-terminal effector domain of the bipartite response regulators"/>
    <property type="match status" value="1"/>
</dbReference>
<dbReference type="InterPro" id="IPR000792">
    <property type="entry name" value="Tscrpt_reg_LuxR_C"/>
</dbReference>
<dbReference type="GO" id="GO:0006355">
    <property type="term" value="P:regulation of DNA-templated transcription"/>
    <property type="evidence" value="ECO:0007669"/>
    <property type="project" value="InterPro"/>
</dbReference>
<dbReference type="CDD" id="cd06170">
    <property type="entry name" value="LuxR_C_like"/>
    <property type="match status" value="1"/>
</dbReference>
<evidence type="ECO:0000256" key="3">
    <source>
        <dbReference type="ARBA" id="ARBA00023163"/>
    </source>
</evidence>
<organism evidence="5 6">
    <name type="scientific">Rhodopseudomonas pseudopalustris</name>
    <dbReference type="NCBI Taxonomy" id="1513892"/>
    <lineage>
        <taxon>Bacteria</taxon>
        <taxon>Pseudomonadati</taxon>
        <taxon>Pseudomonadota</taxon>
        <taxon>Alphaproteobacteria</taxon>
        <taxon>Hyphomicrobiales</taxon>
        <taxon>Nitrobacteraceae</taxon>
        <taxon>Rhodopseudomonas</taxon>
    </lineage>
</organism>
<sequence>MKRVQTLDGAFNDLMEASGLAQDERAINQALRNFTAAVGFDRFAYLNVRAGDARALSNYPADWQHTYLDNNYAAIDPVVTIAKRTMQPFVWSREENAGNVPETVRFFGEAADFGIRSGVSIPVRGGFGRTALLTLATDRPSADAEVRNSIHAITAVAFVHVHLNRLVRAPHSTMVVLTPRQSLCLSWASMGKTMDEIAELLGISERAVRFYVKGARDRLNATNTTHAVRLAVEQGLI</sequence>
<dbReference type="PANTHER" id="PTHR44688:SF16">
    <property type="entry name" value="DNA-BINDING TRANSCRIPTIONAL ACTIVATOR DEVR_DOSR"/>
    <property type="match status" value="1"/>
</dbReference>
<dbReference type="AlphaFoldDB" id="A0A1H8X104"/>
<dbReference type="PANTHER" id="PTHR44688">
    <property type="entry name" value="DNA-BINDING TRANSCRIPTIONAL ACTIVATOR DEVR_DOSR"/>
    <property type="match status" value="1"/>
</dbReference>
<gene>
    <name evidence="5" type="ORF">SAMN05444123_11553</name>
</gene>
<dbReference type="GO" id="GO:0003677">
    <property type="term" value="F:DNA binding"/>
    <property type="evidence" value="ECO:0007669"/>
    <property type="project" value="UniProtKB-KW"/>
</dbReference>
<dbReference type="PROSITE" id="PS50043">
    <property type="entry name" value="HTH_LUXR_2"/>
    <property type="match status" value="1"/>
</dbReference>
<evidence type="ECO:0000256" key="1">
    <source>
        <dbReference type="ARBA" id="ARBA00023015"/>
    </source>
</evidence>
<dbReference type="Proteomes" id="UP000199615">
    <property type="component" value="Unassembled WGS sequence"/>
</dbReference>
<protein>
    <submittedName>
        <fullName evidence="5">LuxR family transcriptional regulator, activator of conjugal transfer of Ti plasmids</fullName>
    </submittedName>
</protein>
<reference evidence="6" key="1">
    <citation type="submission" date="2016-10" db="EMBL/GenBank/DDBJ databases">
        <authorList>
            <person name="Varghese N."/>
            <person name="Submissions S."/>
        </authorList>
    </citation>
    <scope>NUCLEOTIDE SEQUENCE [LARGE SCALE GENOMIC DNA]</scope>
    <source>
        <strain evidence="6">DSM 123</strain>
    </source>
</reference>
<feature type="domain" description="HTH luxR-type" evidence="4">
    <location>
        <begin position="170"/>
        <end position="235"/>
    </location>
</feature>
<dbReference type="InterPro" id="IPR016032">
    <property type="entry name" value="Sig_transdc_resp-reg_C-effctor"/>
</dbReference>
<dbReference type="Gene3D" id="1.10.10.10">
    <property type="entry name" value="Winged helix-like DNA-binding domain superfamily/Winged helix DNA-binding domain"/>
    <property type="match status" value="1"/>
</dbReference>
<keyword evidence="2" id="KW-0238">DNA-binding</keyword>
<evidence type="ECO:0000259" key="4">
    <source>
        <dbReference type="PROSITE" id="PS50043"/>
    </source>
</evidence>
<dbReference type="SMART" id="SM00421">
    <property type="entry name" value="HTH_LUXR"/>
    <property type="match status" value="1"/>
</dbReference>
<evidence type="ECO:0000256" key="2">
    <source>
        <dbReference type="ARBA" id="ARBA00023125"/>
    </source>
</evidence>
<dbReference type="RefSeq" id="WP_057196271.1">
    <property type="nucleotide sequence ID" value="NZ_FODT01000015.1"/>
</dbReference>
<dbReference type="InterPro" id="IPR005143">
    <property type="entry name" value="TF_LuxR_autoind-bd_dom"/>
</dbReference>
<evidence type="ECO:0000313" key="6">
    <source>
        <dbReference type="Proteomes" id="UP000199615"/>
    </source>
</evidence>
<dbReference type="EMBL" id="FODT01000015">
    <property type="protein sequence ID" value="SEP33574.1"/>
    <property type="molecule type" value="Genomic_DNA"/>
</dbReference>
<keyword evidence="3" id="KW-0804">Transcription</keyword>